<accession>A0A139IRV9</accession>
<dbReference type="EMBL" id="LFZO01000020">
    <property type="protein sequence ID" value="KXT17425.1"/>
    <property type="molecule type" value="Genomic_DNA"/>
</dbReference>
<organism evidence="1 2">
    <name type="scientific">Pseudocercospora musae</name>
    <dbReference type="NCBI Taxonomy" id="113226"/>
    <lineage>
        <taxon>Eukaryota</taxon>
        <taxon>Fungi</taxon>
        <taxon>Dikarya</taxon>
        <taxon>Ascomycota</taxon>
        <taxon>Pezizomycotina</taxon>
        <taxon>Dothideomycetes</taxon>
        <taxon>Dothideomycetidae</taxon>
        <taxon>Mycosphaerellales</taxon>
        <taxon>Mycosphaerellaceae</taxon>
        <taxon>Pseudocercospora</taxon>
    </lineage>
</organism>
<proteinExistence type="predicted"/>
<gene>
    <name evidence="1" type="ORF">AC579_5720</name>
</gene>
<protein>
    <submittedName>
        <fullName evidence="1">Uncharacterized protein</fullName>
    </submittedName>
</protein>
<evidence type="ECO:0000313" key="2">
    <source>
        <dbReference type="Proteomes" id="UP000073492"/>
    </source>
</evidence>
<comment type="caution">
    <text evidence="1">The sequence shown here is derived from an EMBL/GenBank/DDBJ whole genome shotgun (WGS) entry which is preliminary data.</text>
</comment>
<keyword evidence="2" id="KW-1185">Reference proteome</keyword>
<evidence type="ECO:0000313" key="1">
    <source>
        <dbReference type="EMBL" id="KXT17425.1"/>
    </source>
</evidence>
<dbReference type="AlphaFoldDB" id="A0A139IRV9"/>
<name>A0A139IRV9_9PEZI</name>
<sequence length="62" mass="6744">MEVPSIIPRGLGKAHYPSLPMARPEYTTMSHTESLLYFACSTSPFSESTSVTVKLSSAICFS</sequence>
<dbReference type="Proteomes" id="UP000073492">
    <property type="component" value="Unassembled WGS sequence"/>
</dbReference>
<reference evidence="1 2" key="1">
    <citation type="submission" date="2015-07" db="EMBL/GenBank/DDBJ databases">
        <title>Comparative genomics of the Sigatoka disease complex on banana suggests a link between parallel evolutionary changes in Pseudocercospora fijiensis and Pseudocercospora eumusae and increased virulence on the banana host.</title>
        <authorList>
            <person name="Chang T.-C."/>
            <person name="Salvucci A."/>
            <person name="Crous P.W."/>
            <person name="Stergiopoulos I."/>
        </authorList>
    </citation>
    <scope>NUCLEOTIDE SEQUENCE [LARGE SCALE GENOMIC DNA]</scope>
    <source>
        <strain evidence="1 2">CBS 116634</strain>
    </source>
</reference>